<name>A0A7W3PDZ9_9MICO</name>
<dbReference type="InterPro" id="IPR012337">
    <property type="entry name" value="RNaseH-like_sf"/>
</dbReference>
<keyword evidence="4" id="KW-1185">Reference proteome</keyword>
<evidence type="ECO:0000313" key="4">
    <source>
        <dbReference type="Proteomes" id="UP000540568"/>
    </source>
</evidence>
<organism evidence="3 4">
    <name type="scientific">Promicromonospora sukumoe</name>
    <dbReference type="NCBI Taxonomy" id="88382"/>
    <lineage>
        <taxon>Bacteria</taxon>
        <taxon>Bacillati</taxon>
        <taxon>Actinomycetota</taxon>
        <taxon>Actinomycetes</taxon>
        <taxon>Micrococcales</taxon>
        <taxon>Promicromonosporaceae</taxon>
        <taxon>Promicromonospora</taxon>
    </lineage>
</organism>
<gene>
    <name evidence="3" type="ORF">FHX71_002004</name>
</gene>
<feature type="compositionally biased region" description="Acidic residues" evidence="1">
    <location>
        <begin position="682"/>
        <end position="692"/>
    </location>
</feature>
<comment type="caution">
    <text evidence="3">The sequence shown here is derived from an EMBL/GenBank/DDBJ whole genome shotgun (WGS) entry which is preliminary data.</text>
</comment>
<dbReference type="AlphaFoldDB" id="A0A7W3PDZ9"/>
<feature type="compositionally biased region" description="Basic and acidic residues" evidence="1">
    <location>
        <begin position="702"/>
        <end position="711"/>
    </location>
</feature>
<evidence type="ECO:0000259" key="2">
    <source>
        <dbReference type="PROSITE" id="PS50994"/>
    </source>
</evidence>
<evidence type="ECO:0000256" key="1">
    <source>
        <dbReference type="SAM" id="MobiDB-lite"/>
    </source>
</evidence>
<dbReference type="SUPFAM" id="SSF53098">
    <property type="entry name" value="Ribonuclease H-like"/>
    <property type="match status" value="1"/>
</dbReference>
<reference evidence="3 4" key="1">
    <citation type="submission" date="2020-07" db="EMBL/GenBank/DDBJ databases">
        <title>Sequencing the genomes of 1000 actinobacteria strains.</title>
        <authorList>
            <person name="Klenk H.-P."/>
        </authorList>
    </citation>
    <scope>NUCLEOTIDE SEQUENCE [LARGE SCALE GENOMIC DNA]</scope>
    <source>
        <strain evidence="3 4">DSM 44121</strain>
    </source>
</reference>
<feature type="domain" description="Integrase catalytic" evidence="2">
    <location>
        <begin position="257"/>
        <end position="480"/>
    </location>
</feature>
<dbReference type="EMBL" id="JACGWV010000001">
    <property type="protein sequence ID" value="MBA8808062.1"/>
    <property type="molecule type" value="Genomic_DNA"/>
</dbReference>
<dbReference type="GO" id="GO:0015074">
    <property type="term" value="P:DNA integration"/>
    <property type="evidence" value="ECO:0007669"/>
    <property type="project" value="InterPro"/>
</dbReference>
<evidence type="ECO:0000313" key="3">
    <source>
        <dbReference type="EMBL" id="MBA8808062.1"/>
    </source>
</evidence>
<dbReference type="RefSeq" id="WP_182615844.1">
    <property type="nucleotide sequence ID" value="NZ_BAAATF010000006.1"/>
</dbReference>
<dbReference type="GO" id="GO:0003676">
    <property type="term" value="F:nucleic acid binding"/>
    <property type="evidence" value="ECO:0007669"/>
    <property type="project" value="InterPro"/>
</dbReference>
<dbReference type="InterPro" id="IPR036397">
    <property type="entry name" value="RNaseH_sf"/>
</dbReference>
<accession>A0A7W3PDZ9</accession>
<dbReference type="Pfam" id="PF09299">
    <property type="entry name" value="Mu-transpos_C"/>
    <property type="match status" value="1"/>
</dbReference>
<dbReference type="InterPro" id="IPR001584">
    <property type="entry name" value="Integrase_cat-core"/>
</dbReference>
<proteinExistence type="predicted"/>
<sequence>MSVRNTSLRLRDTLRLGTQTWSVGAIHDGTVHLTAPGRASMTITVSALLGDPTFEVVGDRRARGPLGGTALFDGLPEPVQKRARWWEQHVTEVIDGVPCTASPGTPAKLEYDPQRRTLHEREKSKHEELTGAGETLSLRTVKRMRRDYERDGLLGLADKRFVPTRPVAGRADPRVVDALREVLAQNTHQSSGTVMRLEREVRAVLERTHGPGAVPMPSESTFRRLLKRLAEGRHATGSARTRRTLAQQPDRMFGAVAPVRPGELVEVDSTPLDVAVVLADGFVGRVELTAMVDVATRTIAAAVLRPTTKAVDAALLLARAMTPEPMRPGWPQAISMAHSVLPFQAMRSIDQRLEGAAARPVIVPETVVYDHGKVYLSTAFRNACRTLGITLQPAHPDTPTDKPHVERTLQSVGTLFAQHVAGYLGSSVERRGKNAEAAAAFSLVELQDLLDEWIVTGWQNRPHDGLRDPLSPGQLLTPNEKYAALLQVAGYIPVPLSQDDFVELLPAQTRKINSYGVKIDHRVYDAPELNPLRGQRSGVSAFNDLWEVHYDPYDITRVWLRNHHATEREWITLWWRHLNAAPVPFGQDAWNAARQIAAQRGDGTPSQEKITALVDDILTRASTPPERAAATRGSGRRRTSSSRKEQRVAARTSAASEVRGNDPVIPKTPRPEPAEPAPPAPELEDTADDDSLAEVIPLGVFDPHEEAKHWW</sequence>
<dbReference type="PROSITE" id="PS50994">
    <property type="entry name" value="INTEGRASE"/>
    <property type="match status" value="1"/>
</dbReference>
<dbReference type="Gene3D" id="3.30.420.10">
    <property type="entry name" value="Ribonuclease H-like superfamily/Ribonuclease H"/>
    <property type="match status" value="1"/>
</dbReference>
<protein>
    <submittedName>
        <fullName evidence="3">Transposase InsO family protein</fullName>
    </submittedName>
</protein>
<dbReference type="InterPro" id="IPR015378">
    <property type="entry name" value="Transposase-like_Mu_C"/>
</dbReference>
<dbReference type="Proteomes" id="UP000540568">
    <property type="component" value="Unassembled WGS sequence"/>
</dbReference>
<feature type="region of interest" description="Disordered" evidence="1">
    <location>
        <begin position="618"/>
        <end position="711"/>
    </location>
</feature>